<organism evidence="2 3">
    <name type="scientific">Prevotella disiens FB035-09AN</name>
    <dbReference type="NCBI Taxonomy" id="866771"/>
    <lineage>
        <taxon>Bacteria</taxon>
        <taxon>Pseudomonadati</taxon>
        <taxon>Bacteroidota</taxon>
        <taxon>Bacteroidia</taxon>
        <taxon>Bacteroidales</taxon>
        <taxon>Prevotellaceae</taxon>
        <taxon>Prevotella</taxon>
    </lineage>
</organism>
<sequence>MYFAPMHANVQTRFNPATGEKALYYRLKESYRDVAGHVHSLILLNIGFDPSLTALQVRRIAFALTERFKNRGTNSLFCKHLEGLTELEQAKADEWWQRMKEEGGIDRFDKKEQKARKESERYIDLATAEHTDARNVGAEWLCKQTIDKLGLEELLRDQGWSNHSIHTALSALIIRTVYAVSERSSYYYLRDNSAAAELYTGSQDWTPGINALYKVTDKLYELKEKIECHLCNVTDNLFNIDNKLMLFDLTNFYFEGSKRESKKAQFGRSKEKRSDCKLLVLALCINKEGFIRYSSILEGNTADPKSLPDMIDTLADKNPVQKEKSLIVMDAGIATGENLNLIKAKGYNYLCVSRTKLKDYTLSEDHKSVMVKDARKQTITLNKVHTEGEDYYLEITSPSKAMTESSMNKLWRERFETELKKINDGIAKKGGTKLYEKVVERTGRAIQKYPSIARYYAINYIRNEEKPKEMLRVDWKLKDLSAIESGHGVYFLRTNVETLDERTTWDYYNLIREIECTNRQLKTDLNLRPIYHQTDNRSDAHLFFGLLAYWVVNTIRCQLKREGESCYWTEIVRRMSTQKLVTTEGRNPLGDIVQMRQCSNPSKQATAIYDKLKLKYAPFRKIKICRTQSP</sequence>
<dbReference type="AlphaFoldDB" id="E1KPG4"/>
<proteinExistence type="predicted"/>
<dbReference type="eggNOG" id="COG5421">
    <property type="taxonomic scope" value="Bacteria"/>
</dbReference>
<dbReference type="Pfam" id="PF01609">
    <property type="entry name" value="DDE_Tnp_1"/>
    <property type="match status" value="1"/>
</dbReference>
<protein>
    <submittedName>
        <fullName evidence="2">Transposase, IS4 family</fullName>
    </submittedName>
</protein>
<dbReference type="InterPro" id="IPR012337">
    <property type="entry name" value="RNaseH-like_sf"/>
</dbReference>
<evidence type="ECO:0000259" key="1">
    <source>
        <dbReference type="Pfam" id="PF01609"/>
    </source>
</evidence>
<dbReference type="PANTHER" id="PTHR34614:SF2">
    <property type="entry name" value="TRANSPOSASE IS4-LIKE DOMAIN-CONTAINING PROTEIN"/>
    <property type="match status" value="1"/>
</dbReference>
<dbReference type="InterPro" id="IPR047654">
    <property type="entry name" value="IS1634_transpos"/>
</dbReference>
<feature type="domain" description="Transposase IS4-like" evidence="1">
    <location>
        <begin position="245"/>
        <end position="550"/>
    </location>
</feature>
<dbReference type="SUPFAM" id="SSF53098">
    <property type="entry name" value="Ribonuclease H-like"/>
    <property type="match status" value="1"/>
</dbReference>
<name>E1KPG4_9BACT</name>
<dbReference type="Proteomes" id="UP000003610">
    <property type="component" value="Unassembled WGS sequence"/>
</dbReference>
<comment type="caution">
    <text evidence="2">The sequence shown here is derived from an EMBL/GenBank/DDBJ whole genome shotgun (WGS) entry which is preliminary data.</text>
</comment>
<dbReference type="GO" id="GO:0004803">
    <property type="term" value="F:transposase activity"/>
    <property type="evidence" value="ECO:0007669"/>
    <property type="project" value="InterPro"/>
</dbReference>
<gene>
    <name evidence="2" type="ORF">HMPREF9296_1087</name>
</gene>
<evidence type="ECO:0000313" key="2">
    <source>
        <dbReference type="EMBL" id="EFL46657.1"/>
    </source>
</evidence>
<dbReference type="NCBIfam" id="NF033559">
    <property type="entry name" value="transpos_IS1634"/>
    <property type="match status" value="1"/>
</dbReference>
<accession>E1KPG4</accession>
<dbReference type="InterPro" id="IPR002559">
    <property type="entry name" value="Transposase_11"/>
</dbReference>
<dbReference type="GO" id="GO:0003677">
    <property type="term" value="F:DNA binding"/>
    <property type="evidence" value="ECO:0007669"/>
    <property type="project" value="InterPro"/>
</dbReference>
<reference evidence="2 3" key="1">
    <citation type="submission" date="2010-08" db="EMBL/GenBank/DDBJ databases">
        <authorList>
            <person name="Durkin A.S."/>
            <person name="Madupu R."/>
            <person name="Torralba M."/>
            <person name="Gillis M."/>
            <person name="Methe B."/>
            <person name="Sutton G."/>
            <person name="Nelson K.E."/>
        </authorList>
    </citation>
    <scope>NUCLEOTIDE SEQUENCE [LARGE SCALE GENOMIC DNA]</scope>
    <source>
        <strain evidence="2 3">FB035-09AN</strain>
    </source>
</reference>
<dbReference type="EMBL" id="AEDO01000015">
    <property type="protein sequence ID" value="EFL46657.1"/>
    <property type="molecule type" value="Genomic_DNA"/>
</dbReference>
<dbReference type="STRING" id="866771.HMPREF9296_1087"/>
<dbReference type="PANTHER" id="PTHR34614">
    <property type="match status" value="1"/>
</dbReference>
<evidence type="ECO:0000313" key="3">
    <source>
        <dbReference type="Proteomes" id="UP000003610"/>
    </source>
</evidence>
<dbReference type="GO" id="GO:0006313">
    <property type="term" value="P:DNA transposition"/>
    <property type="evidence" value="ECO:0007669"/>
    <property type="project" value="InterPro"/>
</dbReference>